<reference evidence="2 3" key="1">
    <citation type="submission" date="2021-03" db="EMBL/GenBank/DDBJ databases">
        <title>Genomic Encyclopedia of Type Strains, Phase IV (KMG-IV): sequencing the most valuable type-strain genomes for metagenomic binning, comparative biology and taxonomic classification.</title>
        <authorList>
            <person name="Goeker M."/>
        </authorList>
    </citation>
    <scope>NUCLEOTIDE SEQUENCE [LARGE SCALE GENOMIC DNA]</scope>
    <source>
        <strain evidence="2 3">DSM 101872</strain>
    </source>
</reference>
<name>A0ABS4MGN4_9LACO</name>
<keyword evidence="1" id="KW-1133">Transmembrane helix</keyword>
<accession>A0ABS4MGN4</accession>
<comment type="caution">
    <text evidence="2">The sequence shown here is derived from an EMBL/GenBank/DDBJ whole genome shotgun (WGS) entry which is preliminary data.</text>
</comment>
<organism evidence="2 3">
    <name type="scientific">Lactobacillus colini</name>
    <dbReference type="NCBI Taxonomy" id="1819254"/>
    <lineage>
        <taxon>Bacteria</taxon>
        <taxon>Bacillati</taxon>
        <taxon>Bacillota</taxon>
        <taxon>Bacilli</taxon>
        <taxon>Lactobacillales</taxon>
        <taxon>Lactobacillaceae</taxon>
        <taxon>Lactobacillus</taxon>
    </lineage>
</organism>
<keyword evidence="1" id="KW-0472">Membrane</keyword>
<feature type="transmembrane region" description="Helical" evidence="1">
    <location>
        <begin position="42"/>
        <end position="62"/>
    </location>
</feature>
<sequence length="63" mass="7574">MKDQQFNNKNLVEKHAINRLVKVEEEHQKAYRKENTHPLSRLLFSFISGIILIIILLSIYYFK</sequence>
<keyword evidence="1" id="KW-0812">Transmembrane</keyword>
<dbReference type="Proteomes" id="UP001519292">
    <property type="component" value="Unassembled WGS sequence"/>
</dbReference>
<proteinExistence type="predicted"/>
<keyword evidence="3" id="KW-1185">Reference proteome</keyword>
<protein>
    <submittedName>
        <fullName evidence="2">Membrane protein insertase Oxa1/YidC/SpoIIIJ</fullName>
    </submittedName>
</protein>
<gene>
    <name evidence="2" type="ORF">J2Z60_002059</name>
</gene>
<dbReference type="EMBL" id="JAGGLU010000017">
    <property type="protein sequence ID" value="MBP2058868.1"/>
    <property type="molecule type" value="Genomic_DNA"/>
</dbReference>
<evidence type="ECO:0000313" key="2">
    <source>
        <dbReference type="EMBL" id="MBP2058868.1"/>
    </source>
</evidence>
<evidence type="ECO:0000256" key="1">
    <source>
        <dbReference type="SAM" id="Phobius"/>
    </source>
</evidence>
<dbReference type="RefSeq" id="WP_209687584.1">
    <property type="nucleotide sequence ID" value="NZ_JAGGLU010000017.1"/>
</dbReference>
<evidence type="ECO:0000313" key="3">
    <source>
        <dbReference type="Proteomes" id="UP001519292"/>
    </source>
</evidence>